<accession>A0ABR1T135</accession>
<evidence type="ECO:0000313" key="1">
    <source>
        <dbReference type="EMBL" id="KAK8040147.1"/>
    </source>
</evidence>
<sequence>MARLSGQGLTREGFSPVHNIIFTDLVALPHVWVYGADWGPPADGSTFTLAVRLFSLHVRFACNV</sequence>
<comment type="caution">
    <text evidence="1">The sequence shown here is derived from an EMBL/GenBank/DDBJ whole genome shotgun (WGS) entry which is preliminary data.</text>
</comment>
<dbReference type="Proteomes" id="UP001444661">
    <property type="component" value="Unassembled WGS sequence"/>
</dbReference>
<name>A0ABR1T135_9PEZI</name>
<dbReference type="EMBL" id="JAQQWK010000006">
    <property type="protein sequence ID" value="KAK8040147.1"/>
    <property type="molecule type" value="Genomic_DNA"/>
</dbReference>
<evidence type="ECO:0000313" key="2">
    <source>
        <dbReference type="Proteomes" id="UP001444661"/>
    </source>
</evidence>
<proteinExistence type="predicted"/>
<gene>
    <name evidence="1" type="ORF">PG993_008558</name>
</gene>
<organism evidence="1 2">
    <name type="scientific">Apiospora rasikravindrae</name>
    <dbReference type="NCBI Taxonomy" id="990691"/>
    <lineage>
        <taxon>Eukaryota</taxon>
        <taxon>Fungi</taxon>
        <taxon>Dikarya</taxon>
        <taxon>Ascomycota</taxon>
        <taxon>Pezizomycotina</taxon>
        <taxon>Sordariomycetes</taxon>
        <taxon>Xylariomycetidae</taxon>
        <taxon>Amphisphaeriales</taxon>
        <taxon>Apiosporaceae</taxon>
        <taxon>Apiospora</taxon>
    </lineage>
</organism>
<keyword evidence="2" id="KW-1185">Reference proteome</keyword>
<protein>
    <submittedName>
        <fullName evidence="1">Uncharacterized protein</fullName>
    </submittedName>
</protein>
<reference evidence="1 2" key="1">
    <citation type="submission" date="2023-01" db="EMBL/GenBank/DDBJ databases">
        <title>Analysis of 21 Apiospora genomes using comparative genomics revels a genus with tremendous synthesis potential of carbohydrate active enzymes and secondary metabolites.</title>
        <authorList>
            <person name="Sorensen T."/>
        </authorList>
    </citation>
    <scope>NUCLEOTIDE SEQUENCE [LARGE SCALE GENOMIC DNA]</scope>
    <source>
        <strain evidence="1 2">CBS 33761</strain>
    </source>
</reference>